<feature type="transmembrane region" description="Helical" evidence="1">
    <location>
        <begin position="6"/>
        <end position="33"/>
    </location>
</feature>
<dbReference type="Proteomes" id="UP000176294">
    <property type="component" value="Unassembled WGS sequence"/>
</dbReference>
<gene>
    <name evidence="2" type="ORF">BEN47_06135</name>
</gene>
<reference evidence="2 3" key="1">
    <citation type="submission" date="2016-08" db="EMBL/GenBank/DDBJ databases">
        <title>Hymenobacter coccineus sp. nov., Hymenobacter lapidarius sp. nov. and Hymenobacter glacialis sp. nov., isolated from Antarctic soil.</title>
        <authorList>
            <person name="Sedlacek I."/>
            <person name="Kralova S."/>
            <person name="Kyrova K."/>
            <person name="Maslanova I."/>
            <person name="Stankova E."/>
            <person name="Vrbovska V."/>
            <person name="Nemec M."/>
            <person name="Bartak M."/>
            <person name="Svec P."/>
            <person name="Busse H.-J."/>
            <person name="Pantucek R."/>
        </authorList>
    </citation>
    <scope>NUCLEOTIDE SEQUENCE [LARGE SCALE GENOMIC DNA]</scope>
    <source>
        <strain evidence="2 3">CCM 8643</strain>
    </source>
</reference>
<accession>A0A1G1SQD9</accession>
<dbReference type="AlphaFoldDB" id="A0A1G1SQD9"/>
<protein>
    <submittedName>
        <fullName evidence="2">Uncharacterized protein</fullName>
    </submittedName>
</protein>
<dbReference type="OrthoDB" id="9990223at2"/>
<dbReference type="RefSeq" id="WP_070731003.1">
    <property type="nucleotide sequence ID" value="NZ_MDZB01000175.1"/>
</dbReference>
<keyword evidence="1" id="KW-0472">Membrane</keyword>
<feature type="transmembrane region" description="Helical" evidence="1">
    <location>
        <begin position="54"/>
        <end position="75"/>
    </location>
</feature>
<feature type="transmembrane region" description="Helical" evidence="1">
    <location>
        <begin position="87"/>
        <end position="111"/>
    </location>
</feature>
<keyword evidence="1" id="KW-1133">Transmembrane helix</keyword>
<comment type="caution">
    <text evidence="2">The sequence shown here is derived from an EMBL/GenBank/DDBJ whole genome shotgun (WGS) entry which is preliminary data.</text>
</comment>
<evidence type="ECO:0000313" key="3">
    <source>
        <dbReference type="Proteomes" id="UP000176294"/>
    </source>
</evidence>
<evidence type="ECO:0000313" key="2">
    <source>
        <dbReference type="EMBL" id="OGX80833.1"/>
    </source>
</evidence>
<evidence type="ECO:0000256" key="1">
    <source>
        <dbReference type="SAM" id="Phobius"/>
    </source>
</evidence>
<name>A0A1G1SQD9_9BACT</name>
<keyword evidence="3" id="KW-1185">Reference proteome</keyword>
<dbReference type="EMBL" id="MDZB01000175">
    <property type="protein sequence ID" value="OGX80833.1"/>
    <property type="molecule type" value="Genomic_DNA"/>
</dbReference>
<dbReference type="STRING" id="1908237.BEN47_06135"/>
<organism evidence="2 3">
    <name type="scientific">Hymenobacter lapidarius</name>
    <dbReference type="NCBI Taxonomy" id="1908237"/>
    <lineage>
        <taxon>Bacteria</taxon>
        <taxon>Pseudomonadati</taxon>
        <taxon>Bacteroidota</taxon>
        <taxon>Cytophagia</taxon>
        <taxon>Cytophagales</taxon>
        <taxon>Hymenobacteraceae</taxon>
        <taxon>Hymenobacter</taxon>
    </lineage>
</organism>
<keyword evidence="1" id="KW-0812">Transmembrane</keyword>
<sequence>MDTTFFLHVLGTAAVGVCFASILVADGMLLSPVQAWLRRQWRHAHGTELDEQEWFKPLWGCFVCVTGQIATWSYLILYWPEDYRQSWYWWACFAGLWFVYISLSIITAMVLNKITKWARL</sequence>
<proteinExistence type="predicted"/>